<reference evidence="2 3" key="2">
    <citation type="submission" date="2018-11" db="EMBL/GenBank/DDBJ databases">
        <authorList>
            <consortium name="Pathogen Informatics"/>
        </authorList>
    </citation>
    <scope>NUCLEOTIDE SEQUENCE [LARGE SCALE GENOMIC DNA]</scope>
    <source>
        <strain evidence="2 3">Egypt</strain>
    </source>
</reference>
<keyword evidence="1" id="KW-1133">Transmembrane helix</keyword>
<organism evidence="4">
    <name type="scientific">Echinostoma caproni</name>
    <dbReference type="NCBI Taxonomy" id="27848"/>
    <lineage>
        <taxon>Eukaryota</taxon>
        <taxon>Metazoa</taxon>
        <taxon>Spiralia</taxon>
        <taxon>Lophotrochozoa</taxon>
        <taxon>Platyhelminthes</taxon>
        <taxon>Trematoda</taxon>
        <taxon>Digenea</taxon>
        <taxon>Plagiorchiida</taxon>
        <taxon>Echinostomata</taxon>
        <taxon>Echinostomatoidea</taxon>
        <taxon>Echinostomatidae</taxon>
        <taxon>Echinostoma</taxon>
    </lineage>
</organism>
<dbReference type="EMBL" id="UZAN01057995">
    <property type="protein sequence ID" value="VDP91869.1"/>
    <property type="molecule type" value="Genomic_DNA"/>
</dbReference>
<dbReference type="AlphaFoldDB" id="A0A183B5W2"/>
<proteinExistence type="predicted"/>
<accession>A0A183B5W2</accession>
<evidence type="ECO:0000313" key="3">
    <source>
        <dbReference type="Proteomes" id="UP000272942"/>
    </source>
</evidence>
<keyword evidence="1" id="KW-0812">Transmembrane</keyword>
<name>A0A183B5W2_9TREM</name>
<evidence type="ECO:0000313" key="2">
    <source>
        <dbReference type="EMBL" id="VDP91869.1"/>
    </source>
</evidence>
<protein>
    <submittedName>
        <fullName evidence="4">Na_H_Exchanger domain-containing protein</fullName>
    </submittedName>
</protein>
<dbReference type="WBParaSite" id="ECPE_0001463701-mRNA-1">
    <property type="protein sequence ID" value="ECPE_0001463701-mRNA-1"/>
    <property type="gene ID" value="ECPE_0001463701"/>
</dbReference>
<reference evidence="4" key="1">
    <citation type="submission" date="2016-06" db="UniProtKB">
        <authorList>
            <consortium name="WormBaseParasite"/>
        </authorList>
    </citation>
    <scope>IDENTIFICATION</scope>
</reference>
<keyword evidence="1" id="KW-0472">Membrane</keyword>
<feature type="transmembrane region" description="Helical" evidence="1">
    <location>
        <begin position="36"/>
        <end position="59"/>
    </location>
</feature>
<evidence type="ECO:0000256" key="1">
    <source>
        <dbReference type="SAM" id="Phobius"/>
    </source>
</evidence>
<sequence>MVGLEDRTDFVARFLPVLLGLASGTAVERARALSTISMASTVLFVVVIAALIVGSRFVLVQTYRHNTVSVCLLQN</sequence>
<dbReference type="Proteomes" id="UP000272942">
    <property type="component" value="Unassembled WGS sequence"/>
</dbReference>
<gene>
    <name evidence="2" type="ORF">ECPE_LOCUS14597</name>
</gene>
<evidence type="ECO:0000313" key="4">
    <source>
        <dbReference type="WBParaSite" id="ECPE_0001463701-mRNA-1"/>
    </source>
</evidence>
<keyword evidence="3" id="KW-1185">Reference proteome</keyword>